<keyword evidence="5 8" id="KW-0963">Cytoplasm</keyword>
<dbReference type="STRING" id="158607.A0A2P5HMW7"/>
<feature type="active site" description="Nucleophile" evidence="9">
    <location>
        <position position="116"/>
    </location>
</feature>
<evidence type="ECO:0000256" key="6">
    <source>
        <dbReference type="ARBA" id="ARBA00022670"/>
    </source>
</evidence>
<evidence type="ECO:0000256" key="8">
    <source>
        <dbReference type="PIRNR" id="PIRNR006431"/>
    </source>
</evidence>
<accession>A0A2P5HMW7</accession>
<comment type="similarity">
    <text evidence="3 8 10">Belongs to the peptidase S33 family.</text>
</comment>
<evidence type="ECO:0000256" key="9">
    <source>
        <dbReference type="PIRSR" id="PIRSR006431-1"/>
    </source>
</evidence>
<dbReference type="GO" id="GO:0006508">
    <property type="term" value="P:proteolysis"/>
    <property type="evidence" value="ECO:0007669"/>
    <property type="project" value="UniProtKB-KW"/>
</dbReference>
<dbReference type="OrthoDB" id="10249433at2759"/>
<dbReference type="SUPFAM" id="SSF53474">
    <property type="entry name" value="alpha/beta-Hydrolases"/>
    <property type="match status" value="1"/>
</dbReference>
<dbReference type="PRINTS" id="PR00111">
    <property type="entry name" value="ABHYDROLASE"/>
</dbReference>
<proteinExistence type="inferred from homology"/>
<evidence type="ECO:0000256" key="7">
    <source>
        <dbReference type="ARBA" id="ARBA00022801"/>
    </source>
</evidence>
<dbReference type="InParanoid" id="A0A2P5HMW7"/>
<evidence type="ECO:0000256" key="5">
    <source>
        <dbReference type="ARBA" id="ARBA00022490"/>
    </source>
</evidence>
<feature type="domain" description="AB hydrolase-1" evidence="11">
    <location>
        <begin position="40"/>
        <end position="308"/>
    </location>
</feature>
<dbReference type="AlphaFoldDB" id="A0A2P5HMW7"/>
<dbReference type="PANTHER" id="PTHR43722">
    <property type="entry name" value="PROLINE IMINOPEPTIDASE"/>
    <property type="match status" value="1"/>
</dbReference>
<dbReference type="InterPro" id="IPR000073">
    <property type="entry name" value="AB_hydrolase_1"/>
</dbReference>
<evidence type="ECO:0000256" key="1">
    <source>
        <dbReference type="ARBA" id="ARBA00001585"/>
    </source>
</evidence>
<dbReference type="InterPro" id="IPR029058">
    <property type="entry name" value="AB_hydrolase_fold"/>
</dbReference>
<gene>
    <name evidence="12" type="ORF">DHEL01_v210038</name>
</gene>
<keyword evidence="4 8" id="KW-0031">Aminopeptidase</keyword>
<feature type="active site" description="Proton donor" evidence="9">
    <location>
        <position position="304"/>
    </location>
</feature>
<dbReference type="PRINTS" id="PR00793">
    <property type="entry name" value="PROAMNOPTASE"/>
</dbReference>
<dbReference type="EMBL" id="MAVT02001232">
    <property type="protein sequence ID" value="POS71567.1"/>
    <property type="molecule type" value="Genomic_DNA"/>
</dbReference>
<evidence type="ECO:0000256" key="3">
    <source>
        <dbReference type="ARBA" id="ARBA00010088"/>
    </source>
</evidence>
<protein>
    <recommendedName>
        <fullName evidence="8 10">Proline iminopeptidase</fullName>
        <shortName evidence="8">PIP</shortName>
        <ecNumber evidence="8 10">3.4.11.5</ecNumber>
    </recommendedName>
    <alternativeName>
        <fullName evidence="8">Prolyl aminopeptidase</fullName>
    </alternativeName>
</protein>
<dbReference type="PANTHER" id="PTHR43722:SF1">
    <property type="entry name" value="PROLINE IMINOPEPTIDASE"/>
    <property type="match status" value="1"/>
</dbReference>
<dbReference type="Proteomes" id="UP000094444">
    <property type="component" value="Unassembled WGS sequence"/>
</dbReference>
<dbReference type="EC" id="3.4.11.5" evidence="8 10"/>
<evidence type="ECO:0000313" key="13">
    <source>
        <dbReference type="Proteomes" id="UP000094444"/>
    </source>
</evidence>
<evidence type="ECO:0000256" key="4">
    <source>
        <dbReference type="ARBA" id="ARBA00022438"/>
    </source>
</evidence>
<name>A0A2P5HMW7_DIAHE</name>
<evidence type="ECO:0000313" key="12">
    <source>
        <dbReference type="EMBL" id="POS71567.1"/>
    </source>
</evidence>
<evidence type="ECO:0000256" key="2">
    <source>
        <dbReference type="ARBA" id="ARBA00004496"/>
    </source>
</evidence>
<comment type="catalytic activity">
    <reaction evidence="1 8 10">
        <text>Release of N-terminal proline from a peptide.</text>
        <dbReference type="EC" id="3.4.11.5"/>
    </reaction>
</comment>
<dbReference type="InterPro" id="IPR005944">
    <property type="entry name" value="Pro_iminopeptidase"/>
</dbReference>
<dbReference type="PIRSF" id="PIRSF006431">
    <property type="entry name" value="Pept_S33"/>
    <property type="match status" value="1"/>
</dbReference>
<comment type="caution">
    <text evidence="12">The sequence shown here is derived from an EMBL/GenBank/DDBJ whole genome shotgun (WGS) entry which is preliminary data.</text>
</comment>
<sequence>MAQQAQPLGYAHEQAWDVDWLRVDSIHELFYQQYGKKDGKPVMYLHGGPGGHVSKINTAFFDPDQYRVVMLDQRGCGQSRPNAETRENTTWHLVEDIEKLRRHLDIEKWHLVFGGSWGSTLALAYAQTHPGSVGSLILRGIFGIRQVELRWSFVEGASFMRPDAFDDFINFLPEQERKDRIESYLKRLLSDDPNINLPAARAWNKWELSISTLYPNPGPFKQFDDESYVLAHARIEAHYFANSGFMEDGQLLKKENVDKIRHIPTTVVQGRYDLDDQVCPPITAWELHNAFPESKLHWIDDAGHSAVEPGTKRKLIELCDEYAKL</sequence>
<reference evidence="12" key="1">
    <citation type="submission" date="2017-09" db="EMBL/GenBank/DDBJ databases">
        <title>Polyketide synthases of a Diaporthe helianthi virulent isolate.</title>
        <authorList>
            <person name="Baroncelli R."/>
        </authorList>
    </citation>
    <scope>NUCLEOTIDE SEQUENCE [LARGE SCALE GENOMIC DNA]</scope>
    <source>
        <strain evidence="12">7/96</strain>
    </source>
</reference>
<evidence type="ECO:0000259" key="11">
    <source>
        <dbReference type="Pfam" id="PF00561"/>
    </source>
</evidence>
<keyword evidence="6 8" id="KW-0645">Protease</keyword>
<keyword evidence="13" id="KW-1185">Reference proteome</keyword>
<dbReference type="Pfam" id="PF00561">
    <property type="entry name" value="Abhydrolase_1"/>
    <property type="match status" value="1"/>
</dbReference>
<keyword evidence="7 8" id="KW-0378">Hydrolase</keyword>
<feature type="active site" evidence="9">
    <location>
        <position position="273"/>
    </location>
</feature>
<comment type="subcellular location">
    <subcellularLocation>
        <location evidence="2 8">Cytoplasm</location>
    </subcellularLocation>
</comment>
<dbReference type="NCBIfam" id="TIGR01249">
    <property type="entry name" value="pro_imino_pep_1"/>
    <property type="match status" value="1"/>
</dbReference>
<dbReference type="GO" id="GO:0004177">
    <property type="term" value="F:aminopeptidase activity"/>
    <property type="evidence" value="ECO:0007669"/>
    <property type="project" value="UniProtKB-UniRule"/>
</dbReference>
<organism evidence="12 13">
    <name type="scientific">Diaporthe helianthi</name>
    <dbReference type="NCBI Taxonomy" id="158607"/>
    <lineage>
        <taxon>Eukaryota</taxon>
        <taxon>Fungi</taxon>
        <taxon>Dikarya</taxon>
        <taxon>Ascomycota</taxon>
        <taxon>Pezizomycotina</taxon>
        <taxon>Sordariomycetes</taxon>
        <taxon>Sordariomycetidae</taxon>
        <taxon>Diaporthales</taxon>
        <taxon>Diaporthaceae</taxon>
        <taxon>Diaporthe</taxon>
    </lineage>
</organism>
<dbReference type="Gene3D" id="3.40.50.1820">
    <property type="entry name" value="alpha/beta hydrolase"/>
    <property type="match status" value="1"/>
</dbReference>
<dbReference type="GO" id="GO:0005737">
    <property type="term" value="C:cytoplasm"/>
    <property type="evidence" value="ECO:0007669"/>
    <property type="project" value="UniProtKB-SubCell"/>
</dbReference>
<dbReference type="InterPro" id="IPR002410">
    <property type="entry name" value="Peptidase_S33"/>
</dbReference>
<evidence type="ECO:0000256" key="10">
    <source>
        <dbReference type="RuleBase" id="RU003421"/>
    </source>
</evidence>